<evidence type="ECO:0000256" key="1">
    <source>
        <dbReference type="SAM" id="Phobius"/>
    </source>
</evidence>
<feature type="transmembrane region" description="Helical" evidence="1">
    <location>
        <begin position="60"/>
        <end position="79"/>
    </location>
</feature>
<name>A0A0D3I9E7_EMIH1</name>
<dbReference type="PaxDb" id="2903-EOD07882"/>
<keyword evidence="1" id="KW-0472">Membrane</keyword>
<dbReference type="eggNOG" id="ENOG502SE7B">
    <property type="taxonomic scope" value="Eukaryota"/>
</dbReference>
<evidence type="ECO:0000313" key="3">
    <source>
        <dbReference type="Proteomes" id="UP000013827"/>
    </source>
</evidence>
<evidence type="ECO:0000313" key="2">
    <source>
        <dbReference type="EnsemblProtists" id="EOD07882"/>
    </source>
</evidence>
<accession>A0A0D3I9E7</accession>
<keyword evidence="3" id="KW-1185">Reference proteome</keyword>
<dbReference type="GeneID" id="17254039"/>
<proteinExistence type="predicted"/>
<dbReference type="Pfam" id="PF06912">
    <property type="entry name" value="DUF1275"/>
    <property type="match status" value="1"/>
</dbReference>
<dbReference type="HOGENOM" id="CLU_1655475_0_0_1"/>
<dbReference type="KEGG" id="ehx:EMIHUDRAFT_460017"/>
<sequence length="176" mass="18200">MTAGMTAASAPAAVVPNPASLVTGLAFTGGWVDVFVWQTYGCYANMMTGNLLRCLECLTALRWALIASYVGGFGAFRVVDLSRRRRRTLSSVAPAVFALFALADLGLRLSNGSRWSILLLGVGSGVVNAASADSTGAVTCMVTGHLGRIARSLGDAQLFVNIGEAVDGARKEQGGG</sequence>
<dbReference type="InterPro" id="IPR010699">
    <property type="entry name" value="DUF1275"/>
</dbReference>
<organism evidence="2 3">
    <name type="scientific">Emiliania huxleyi (strain CCMP1516)</name>
    <dbReference type="NCBI Taxonomy" id="280463"/>
    <lineage>
        <taxon>Eukaryota</taxon>
        <taxon>Haptista</taxon>
        <taxon>Haptophyta</taxon>
        <taxon>Prymnesiophyceae</taxon>
        <taxon>Isochrysidales</taxon>
        <taxon>Noelaerhabdaceae</taxon>
        <taxon>Emiliania</taxon>
    </lineage>
</organism>
<dbReference type="RefSeq" id="XP_005760311.1">
    <property type="nucleotide sequence ID" value="XM_005760254.1"/>
</dbReference>
<keyword evidence="1" id="KW-0812">Transmembrane</keyword>
<dbReference type="AlphaFoldDB" id="A0A0D3I9E7"/>
<dbReference type="EnsemblProtists" id="EOD07882">
    <property type="protein sequence ID" value="EOD07882"/>
    <property type="gene ID" value="EMIHUDRAFT_460017"/>
</dbReference>
<reference evidence="2" key="2">
    <citation type="submission" date="2024-10" db="UniProtKB">
        <authorList>
            <consortium name="EnsemblProtists"/>
        </authorList>
    </citation>
    <scope>IDENTIFICATION</scope>
</reference>
<keyword evidence="1" id="KW-1133">Transmembrane helix</keyword>
<reference evidence="3" key="1">
    <citation type="journal article" date="2013" name="Nature">
        <title>Pan genome of the phytoplankton Emiliania underpins its global distribution.</title>
        <authorList>
            <person name="Read B.A."/>
            <person name="Kegel J."/>
            <person name="Klute M.J."/>
            <person name="Kuo A."/>
            <person name="Lefebvre S.C."/>
            <person name="Maumus F."/>
            <person name="Mayer C."/>
            <person name="Miller J."/>
            <person name="Monier A."/>
            <person name="Salamov A."/>
            <person name="Young J."/>
            <person name="Aguilar M."/>
            <person name="Claverie J.M."/>
            <person name="Frickenhaus S."/>
            <person name="Gonzalez K."/>
            <person name="Herman E.K."/>
            <person name="Lin Y.C."/>
            <person name="Napier J."/>
            <person name="Ogata H."/>
            <person name="Sarno A.F."/>
            <person name="Shmutz J."/>
            <person name="Schroeder D."/>
            <person name="de Vargas C."/>
            <person name="Verret F."/>
            <person name="von Dassow P."/>
            <person name="Valentin K."/>
            <person name="Van de Peer Y."/>
            <person name="Wheeler G."/>
            <person name="Dacks J.B."/>
            <person name="Delwiche C.F."/>
            <person name="Dyhrman S.T."/>
            <person name="Glockner G."/>
            <person name="John U."/>
            <person name="Richards T."/>
            <person name="Worden A.Z."/>
            <person name="Zhang X."/>
            <person name="Grigoriev I.V."/>
            <person name="Allen A.E."/>
            <person name="Bidle K."/>
            <person name="Borodovsky M."/>
            <person name="Bowler C."/>
            <person name="Brownlee C."/>
            <person name="Cock J.M."/>
            <person name="Elias M."/>
            <person name="Gladyshev V.N."/>
            <person name="Groth M."/>
            <person name="Guda C."/>
            <person name="Hadaegh A."/>
            <person name="Iglesias-Rodriguez M.D."/>
            <person name="Jenkins J."/>
            <person name="Jones B.M."/>
            <person name="Lawson T."/>
            <person name="Leese F."/>
            <person name="Lindquist E."/>
            <person name="Lobanov A."/>
            <person name="Lomsadze A."/>
            <person name="Malik S.B."/>
            <person name="Marsh M.E."/>
            <person name="Mackinder L."/>
            <person name="Mock T."/>
            <person name="Mueller-Roeber B."/>
            <person name="Pagarete A."/>
            <person name="Parker M."/>
            <person name="Probert I."/>
            <person name="Quesneville H."/>
            <person name="Raines C."/>
            <person name="Rensing S.A."/>
            <person name="Riano-Pachon D.M."/>
            <person name="Richier S."/>
            <person name="Rokitta S."/>
            <person name="Shiraiwa Y."/>
            <person name="Soanes D.M."/>
            <person name="van der Giezen M."/>
            <person name="Wahlund T.M."/>
            <person name="Williams B."/>
            <person name="Wilson W."/>
            <person name="Wolfe G."/>
            <person name="Wurch L.L."/>
        </authorList>
    </citation>
    <scope>NUCLEOTIDE SEQUENCE</scope>
</reference>
<dbReference type="Proteomes" id="UP000013827">
    <property type="component" value="Unassembled WGS sequence"/>
</dbReference>
<protein>
    <submittedName>
        <fullName evidence="2">Uncharacterized protein</fullName>
    </submittedName>
</protein>